<dbReference type="InterPro" id="IPR037883">
    <property type="entry name" value="Knr4/Smi1-like_sf"/>
</dbReference>
<evidence type="ECO:0000259" key="1">
    <source>
        <dbReference type="SMART" id="SM00860"/>
    </source>
</evidence>
<protein>
    <submittedName>
        <fullName evidence="2">SMI1/KNR4 family protein</fullName>
    </submittedName>
</protein>
<dbReference type="SUPFAM" id="SSF160631">
    <property type="entry name" value="SMI1/KNR4-like"/>
    <property type="match status" value="1"/>
</dbReference>
<evidence type="ECO:0000313" key="3">
    <source>
        <dbReference type="Proteomes" id="UP001500151"/>
    </source>
</evidence>
<dbReference type="Gene3D" id="3.40.1580.10">
    <property type="entry name" value="SMI1/KNR4-like"/>
    <property type="match status" value="1"/>
</dbReference>
<dbReference type="Proteomes" id="UP001500151">
    <property type="component" value="Unassembled WGS sequence"/>
</dbReference>
<gene>
    <name evidence="2" type="ORF">GCM10010307_33990</name>
</gene>
<comment type="caution">
    <text evidence="2">The sequence shown here is derived from an EMBL/GenBank/DDBJ whole genome shotgun (WGS) entry which is preliminary data.</text>
</comment>
<accession>A0ABP6D666</accession>
<proteinExistence type="predicted"/>
<organism evidence="2 3">
    <name type="scientific">Streptomyces vastus</name>
    <dbReference type="NCBI Taxonomy" id="285451"/>
    <lineage>
        <taxon>Bacteria</taxon>
        <taxon>Bacillati</taxon>
        <taxon>Actinomycetota</taxon>
        <taxon>Actinomycetes</taxon>
        <taxon>Kitasatosporales</taxon>
        <taxon>Streptomycetaceae</taxon>
        <taxon>Streptomyces</taxon>
    </lineage>
</organism>
<feature type="domain" description="Knr4/Smi1-like" evidence="1">
    <location>
        <begin position="28"/>
        <end position="171"/>
    </location>
</feature>
<sequence>MTISDAWYSIETWLQSRAPATYASLPDPASNEELEALERGIQMECPDALRESLLRHNGSEECTLPVFYRFSSIRQIEYEYKEMVKADERRAKELRERHRERPNQFPALMPGEHPFWSPGWIPFCYNEGGDLLFLSQTEGETLGRVGKFGVDSGASFDDNSAFMSLAHLLEATVNALHAGRFEIWGEWHPYVDSKGFLDWRDAEEF</sequence>
<name>A0ABP6D666_9ACTN</name>
<dbReference type="SMART" id="SM00860">
    <property type="entry name" value="SMI1_KNR4"/>
    <property type="match status" value="1"/>
</dbReference>
<dbReference type="RefSeq" id="WP_344390953.1">
    <property type="nucleotide sequence ID" value="NZ_BAAASJ010000033.1"/>
</dbReference>
<evidence type="ECO:0000313" key="2">
    <source>
        <dbReference type="EMBL" id="GAA2636845.1"/>
    </source>
</evidence>
<keyword evidence="3" id="KW-1185">Reference proteome</keyword>
<dbReference type="Pfam" id="PF09346">
    <property type="entry name" value="SMI1_KNR4"/>
    <property type="match status" value="1"/>
</dbReference>
<dbReference type="EMBL" id="BAAASJ010000033">
    <property type="protein sequence ID" value="GAA2636845.1"/>
    <property type="molecule type" value="Genomic_DNA"/>
</dbReference>
<reference evidence="3" key="1">
    <citation type="journal article" date="2019" name="Int. J. Syst. Evol. Microbiol.">
        <title>The Global Catalogue of Microorganisms (GCM) 10K type strain sequencing project: providing services to taxonomists for standard genome sequencing and annotation.</title>
        <authorList>
            <consortium name="The Broad Institute Genomics Platform"/>
            <consortium name="The Broad Institute Genome Sequencing Center for Infectious Disease"/>
            <person name="Wu L."/>
            <person name="Ma J."/>
        </authorList>
    </citation>
    <scope>NUCLEOTIDE SEQUENCE [LARGE SCALE GENOMIC DNA]</scope>
    <source>
        <strain evidence="3">JCM 4524</strain>
    </source>
</reference>
<dbReference type="InterPro" id="IPR018958">
    <property type="entry name" value="Knr4/Smi1-like_dom"/>
</dbReference>